<keyword evidence="2" id="KW-1185">Reference proteome</keyword>
<accession>A0ABT8QCS0</accession>
<dbReference type="Proteomes" id="UP001174315">
    <property type="component" value="Unassembled WGS sequence"/>
</dbReference>
<protein>
    <recommendedName>
        <fullName evidence="3">Haem-binding uptake Tiki superfamily ChaN domain-containing protein</fullName>
    </recommendedName>
</protein>
<gene>
    <name evidence="1" type="ORF">Q0S36_10210</name>
</gene>
<dbReference type="EMBL" id="JAUKNN010000021">
    <property type="protein sequence ID" value="MDN8669701.1"/>
    <property type="molecule type" value="Genomic_DNA"/>
</dbReference>
<name>A0ABT8QCS0_9GAMM</name>
<organism evidence="1 2">
    <name type="scientific">Stenotrophomonas indicatrix</name>
    <dbReference type="NCBI Taxonomy" id="2045451"/>
    <lineage>
        <taxon>Bacteria</taxon>
        <taxon>Pseudomonadati</taxon>
        <taxon>Pseudomonadota</taxon>
        <taxon>Gammaproteobacteria</taxon>
        <taxon>Lysobacterales</taxon>
        <taxon>Lysobacteraceae</taxon>
        <taxon>Stenotrophomonas</taxon>
    </lineage>
</organism>
<dbReference type="RefSeq" id="WP_301869440.1">
    <property type="nucleotide sequence ID" value="NZ_JAUKNN010000021.1"/>
</dbReference>
<evidence type="ECO:0000313" key="2">
    <source>
        <dbReference type="Proteomes" id="UP001174315"/>
    </source>
</evidence>
<evidence type="ECO:0008006" key="3">
    <source>
        <dbReference type="Google" id="ProtNLM"/>
    </source>
</evidence>
<comment type="caution">
    <text evidence="1">The sequence shown here is derived from an EMBL/GenBank/DDBJ whole genome shotgun (WGS) entry which is preliminary data.</text>
</comment>
<sequence length="267" mass="29404">MMAVATFISTFAIIYLLFFQNQEDPANENCEAVPAAWNSMPRIIIFGEIHGTNEAPRFVAELVCNIARSAPVTVGIEHPPSEQSTLDDFMKAKTQKEKNEVISSSPFWNRDFQDGKTSSAMLQMLERIKQLKHTGAKIYIRAIGGEGPGQTDEIFRNIMSSEQESGTKIVALVGNGHARKIHMQADASDRSKTSPIDLKVIEIEYSSGSAWTCAPTCQIQKFGQDNLGEKEISLKVRTSPAHAAGHPDWIYLGRSHASPRGTSGPER</sequence>
<dbReference type="Gene3D" id="3.40.50.11550">
    <property type="match status" value="1"/>
</dbReference>
<evidence type="ECO:0000313" key="1">
    <source>
        <dbReference type="EMBL" id="MDN8669701.1"/>
    </source>
</evidence>
<reference evidence="1" key="1">
    <citation type="submission" date="2023-07" db="EMBL/GenBank/DDBJ databases">
        <title>Stenotrophomonas isolates from soil.</title>
        <authorList>
            <person name="Sharma V."/>
            <person name="Zur-Pinska J."/>
            <person name="Hay A.G."/>
        </authorList>
    </citation>
    <scope>NUCLEOTIDE SEQUENCE</scope>
    <source>
        <strain evidence="1">C2</strain>
    </source>
</reference>
<proteinExistence type="predicted"/>